<dbReference type="InterPro" id="IPR029052">
    <property type="entry name" value="Metallo-depent_PP-like"/>
</dbReference>
<gene>
    <name evidence="3" type="ORF">LDC_2246</name>
</gene>
<feature type="domain" description="Nuclease SbcCD subunit D C-terminal" evidence="2">
    <location>
        <begin position="98"/>
        <end position="201"/>
    </location>
</feature>
<dbReference type="Gene3D" id="3.60.21.10">
    <property type="match status" value="1"/>
</dbReference>
<dbReference type="EMBL" id="ADZX01000676">
    <property type="protein sequence ID" value="EFK95741.1"/>
    <property type="molecule type" value="Genomic_DNA"/>
</dbReference>
<dbReference type="SUPFAM" id="SSF56300">
    <property type="entry name" value="Metallo-dependent phosphatases"/>
    <property type="match status" value="1"/>
</dbReference>
<dbReference type="AlphaFoldDB" id="D9PL23"/>
<comment type="caution">
    <text evidence="3">The sequence shown here is derived from an EMBL/GenBank/DDBJ whole genome shotgun (WGS) entry which is preliminary data.</text>
</comment>
<evidence type="ECO:0000313" key="3">
    <source>
        <dbReference type="EMBL" id="EFK95741.1"/>
    </source>
</evidence>
<organism evidence="3">
    <name type="scientific">sediment metagenome</name>
    <dbReference type="NCBI Taxonomy" id="749907"/>
    <lineage>
        <taxon>unclassified sequences</taxon>
        <taxon>metagenomes</taxon>
        <taxon>ecological metagenomes</taxon>
    </lineage>
</organism>
<dbReference type="PANTHER" id="PTHR30337">
    <property type="entry name" value="COMPONENT OF ATP-DEPENDENT DSDNA EXONUCLEASE"/>
    <property type="match status" value="1"/>
</dbReference>
<feature type="region of interest" description="Disordered" evidence="1">
    <location>
        <begin position="165"/>
        <end position="184"/>
    </location>
</feature>
<dbReference type="Pfam" id="PF12320">
    <property type="entry name" value="SbcD_C"/>
    <property type="match status" value="1"/>
</dbReference>
<sequence>MGHCHMVGGQVSETSERHIVIGGAEALSAGIFDEAIAYAALGHLHLPQAVGGKAHVRYSGSPLPMSFAEVDYPHQVLRVELDGEAVAEIQAIPVPRAVQLLRVPKRPVPLDEVLAALAALELPDVPEEEHPYLEVRVRLDAPEPGLRARIEAALAGKPVRLARIEPTSARSGTDEDQPEALSLSDLERLAPETVFARLCEQRIAAETPERASLLAELSAAFAELANAPAEQGTP</sequence>
<dbReference type="PANTHER" id="PTHR30337:SF0">
    <property type="entry name" value="NUCLEASE SBCCD SUBUNIT D"/>
    <property type="match status" value="1"/>
</dbReference>
<evidence type="ECO:0000256" key="1">
    <source>
        <dbReference type="SAM" id="MobiDB-lite"/>
    </source>
</evidence>
<name>D9PL23_9ZZZZ</name>
<dbReference type="InterPro" id="IPR026843">
    <property type="entry name" value="SbcD_C"/>
</dbReference>
<reference evidence="3" key="1">
    <citation type="submission" date="2010-07" db="EMBL/GenBank/DDBJ databases">
        <authorList>
            <consortium name="CONSOLIDER consortium CSD2007-00005"/>
            <person name="Guazzaroni M.-E."/>
            <person name="Richter M."/>
            <person name="Garcia-Salamanca A."/>
            <person name="Yarza P."/>
            <person name="Ferrer M."/>
        </authorList>
    </citation>
    <scope>NUCLEOTIDE SEQUENCE</scope>
</reference>
<accession>D9PL23</accession>
<dbReference type="InterPro" id="IPR050535">
    <property type="entry name" value="DNA_Repair-Maintenance_Comp"/>
</dbReference>
<reference evidence="3" key="2">
    <citation type="journal article" date="2011" name="Microb. Ecol.">
        <title>Taxonomic and Functional Metagenomic Profiling of the Microbial Community in the Anoxic Sediment of a Sub-saline Shallow Lake (Laguna de Carrizo, Central Spain).</title>
        <authorList>
            <person name="Ferrer M."/>
            <person name="Guazzaroni M.E."/>
            <person name="Richter M."/>
            <person name="Garcia-Salamanca A."/>
            <person name="Yarza P."/>
            <person name="Suarez-Suarez A."/>
            <person name="Solano J."/>
            <person name="Alcaide M."/>
            <person name="van Dillewijn P."/>
            <person name="Molina-Henares M.A."/>
            <person name="Lopez-Cortes N."/>
            <person name="Al-Ramahi Y."/>
            <person name="Guerrero C."/>
            <person name="Acosta A."/>
            <person name="de Eugenio L.I."/>
            <person name="Martinez V."/>
            <person name="Marques S."/>
            <person name="Rojo F."/>
            <person name="Santero E."/>
            <person name="Genilloud O."/>
            <person name="Perez-Perez J."/>
            <person name="Rossello-Mora R."/>
            <person name="Ramos J.L."/>
        </authorList>
    </citation>
    <scope>NUCLEOTIDE SEQUENCE</scope>
</reference>
<protein>
    <submittedName>
        <fullName evidence="3">Nuclease SbcCD, D subunit</fullName>
    </submittedName>
</protein>
<evidence type="ECO:0000259" key="2">
    <source>
        <dbReference type="Pfam" id="PF12320"/>
    </source>
</evidence>
<proteinExistence type="predicted"/>